<feature type="region of interest" description="Disordered" evidence="1">
    <location>
        <begin position="22"/>
        <end position="44"/>
    </location>
</feature>
<protein>
    <recommendedName>
        <fullName evidence="5">Porin</fullName>
    </recommendedName>
</protein>
<dbReference type="EMBL" id="JRGF01000007">
    <property type="protein sequence ID" value="KHE42034.1"/>
    <property type="molecule type" value="Genomic_DNA"/>
</dbReference>
<comment type="caution">
    <text evidence="3">The sequence shown here is derived from an EMBL/GenBank/DDBJ whole genome shotgun (WGS) entry which is preliminary data.</text>
</comment>
<gene>
    <name evidence="3" type="ORF">LG35_07290</name>
</gene>
<keyword evidence="2" id="KW-0732">Signal</keyword>
<dbReference type="InterPro" id="IPR023614">
    <property type="entry name" value="Porin_dom_sf"/>
</dbReference>
<dbReference type="Gene3D" id="2.40.160.10">
    <property type="entry name" value="Porin"/>
    <property type="match status" value="1"/>
</dbReference>
<dbReference type="Proteomes" id="UP000030889">
    <property type="component" value="Unassembled WGS sequence"/>
</dbReference>
<feature type="chain" id="PRO_5047523215" description="Porin" evidence="2">
    <location>
        <begin position="25"/>
        <end position="418"/>
    </location>
</feature>
<evidence type="ECO:0008006" key="5">
    <source>
        <dbReference type="Google" id="ProtNLM"/>
    </source>
</evidence>
<evidence type="ECO:0000313" key="4">
    <source>
        <dbReference type="Proteomes" id="UP000030889"/>
    </source>
</evidence>
<organism evidence="3 4">
    <name type="scientific">Alistipes inops</name>
    <dbReference type="NCBI Taxonomy" id="1501391"/>
    <lineage>
        <taxon>Bacteria</taxon>
        <taxon>Pseudomonadati</taxon>
        <taxon>Bacteroidota</taxon>
        <taxon>Bacteroidia</taxon>
        <taxon>Bacteroidales</taxon>
        <taxon>Rikenellaceae</taxon>
        <taxon>Alistipes</taxon>
    </lineage>
</organism>
<reference evidence="3 4" key="1">
    <citation type="submission" date="2014-09" db="EMBL/GenBank/DDBJ databases">
        <title>Alistipes sp. 627, sp. nov., a novel member of the family Rikenellaceae isolated from human faeces.</title>
        <authorList>
            <person name="Shkoporov A.N."/>
            <person name="Chaplin A.V."/>
            <person name="Motuzova O.V."/>
            <person name="Kafarskaia L.I."/>
            <person name="Khokhlova E.V."/>
            <person name="Efimov B.A."/>
        </authorList>
    </citation>
    <scope>NUCLEOTIDE SEQUENCE [LARGE SCALE GENOMIC DNA]</scope>
    <source>
        <strain evidence="3 4">627</strain>
    </source>
</reference>
<evidence type="ECO:0000313" key="3">
    <source>
        <dbReference type="EMBL" id="KHE42034.1"/>
    </source>
</evidence>
<sequence length="418" mass="46403">MTLRTKAAILFAALLAIHTGTAAAPDGHDDRKEKRHEEPVSDKGRLKISGYLQPQFQWGEGDASLKVGTPNDNPSESFNRFGLRRGHLKFAYAYKTASAVVQIDVSTEKGVILKDAYIDVKEPWLRTFGLQAGVFNRPFGLEIELSSSVRETPERSYIFPMLFPDERDFGAMLVIRAPEDSPWHIVGLQAGIFSGNGIGQDNDNRKDFIGHLSFGDEFDDFSFRAGASYYHGFVYQGTGTVHTMTDSGFRTETDPSNKGRYAKRQYYGFDACFRFETDLGTTTLRGEYLFGTQPGTQTSSKSPNTAALPASDTYLRPFRGGYVLLAHDIEDTPFSLVAKYDVYDPNTKVSGNALGTGGTGITDALRWAIGFGATWHIMKGLKLTAYYDIVRNETSTALDGFAADLKDDMFTLRLQYKF</sequence>
<accession>A0ABR4YID8</accession>
<evidence type="ECO:0000256" key="1">
    <source>
        <dbReference type="SAM" id="MobiDB-lite"/>
    </source>
</evidence>
<name>A0ABR4YID8_9BACT</name>
<evidence type="ECO:0000256" key="2">
    <source>
        <dbReference type="SAM" id="SignalP"/>
    </source>
</evidence>
<dbReference type="SUPFAM" id="SSF56935">
    <property type="entry name" value="Porins"/>
    <property type="match status" value="1"/>
</dbReference>
<feature type="compositionally biased region" description="Basic and acidic residues" evidence="1">
    <location>
        <begin position="26"/>
        <end position="44"/>
    </location>
</feature>
<proteinExistence type="predicted"/>
<feature type="signal peptide" evidence="2">
    <location>
        <begin position="1"/>
        <end position="24"/>
    </location>
</feature>
<dbReference type="RefSeq" id="WP_035473517.1">
    <property type="nucleotide sequence ID" value="NZ_JRGF01000007.1"/>
</dbReference>
<keyword evidence="4" id="KW-1185">Reference proteome</keyword>